<dbReference type="InterPro" id="IPR019734">
    <property type="entry name" value="TPR_rpt"/>
</dbReference>
<dbReference type="OrthoDB" id="1675022at2"/>
<dbReference type="Gene3D" id="1.25.40.10">
    <property type="entry name" value="Tetratricopeptide repeat domain"/>
    <property type="match status" value="1"/>
</dbReference>
<protein>
    <submittedName>
        <fullName evidence="2">Uncharacterized protein</fullName>
    </submittedName>
</protein>
<keyword evidence="1" id="KW-0802">TPR repeat</keyword>
<organism evidence="2 3">
    <name type="scientific">Anaerobacillus alkalilacustris</name>
    <dbReference type="NCBI Taxonomy" id="393763"/>
    <lineage>
        <taxon>Bacteria</taxon>
        <taxon>Bacillati</taxon>
        <taxon>Bacillota</taxon>
        <taxon>Bacilli</taxon>
        <taxon>Bacillales</taxon>
        <taxon>Bacillaceae</taxon>
        <taxon>Anaerobacillus</taxon>
    </lineage>
</organism>
<dbReference type="PROSITE" id="PS50005">
    <property type="entry name" value="TPR"/>
    <property type="match status" value="1"/>
</dbReference>
<keyword evidence="3" id="KW-1185">Reference proteome</keyword>
<proteinExistence type="predicted"/>
<comment type="caution">
    <text evidence="2">The sequence shown here is derived from an EMBL/GenBank/DDBJ whole genome shotgun (WGS) entry which is preliminary data.</text>
</comment>
<dbReference type="InterPro" id="IPR011990">
    <property type="entry name" value="TPR-like_helical_dom_sf"/>
</dbReference>
<dbReference type="RefSeq" id="WP_071308776.1">
    <property type="nucleotide sequence ID" value="NZ_MLQR01000008.1"/>
</dbReference>
<evidence type="ECO:0000313" key="2">
    <source>
        <dbReference type="EMBL" id="OIJ16384.1"/>
    </source>
</evidence>
<dbReference type="Proteomes" id="UP000179524">
    <property type="component" value="Unassembled WGS sequence"/>
</dbReference>
<dbReference type="SUPFAM" id="SSF48452">
    <property type="entry name" value="TPR-like"/>
    <property type="match status" value="1"/>
</dbReference>
<evidence type="ECO:0000313" key="3">
    <source>
        <dbReference type="Proteomes" id="UP000179524"/>
    </source>
</evidence>
<accession>A0A1S2LVM7</accession>
<name>A0A1S2LVM7_9BACI</name>
<evidence type="ECO:0000256" key="1">
    <source>
        <dbReference type="PROSITE-ProRule" id="PRU00339"/>
    </source>
</evidence>
<gene>
    <name evidence="2" type="ORF">BKP37_06215</name>
</gene>
<feature type="repeat" description="TPR" evidence="1">
    <location>
        <begin position="166"/>
        <end position="199"/>
    </location>
</feature>
<reference evidence="2 3" key="1">
    <citation type="submission" date="2016-10" db="EMBL/GenBank/DDBJ databases">
        <title>Draft genome sequences of four alkaliphilic bacteria belonging to the Anaerobacillus genus.</title>
        <authorList>
            <person name="Bassil N.M."/>
            <person name="Lloyd J.R."/>
        </authorList>
    </citation>
    <scope>NUCLEOTIDE SEQUENCE [LARGE SCALE GENOMIC DNA]</scope>
    <source>
        <strain evidence="2 3">DSM 18345</strain>
    </source>
</reference>
<dbReference type="AlphaFoldDB" id="A0A1S2LVM7"/>
<sequence length="345" mass="39373">MATSQINPQLIHLLLDQQTINLQDPPTTKALPGKYVKSILKNKKSLSPIIEENFQMLTCKSCGRKGKYDVGLVVVNIDKKTKTENISDNIQTTGYFRCKHCNTAGNWELPISLLMQSMISALPIMDKIPKQSMIGKNLLFDGSWHRYTTDAEEHLLNLLIENRKDSYLWNRLGNLYHKGNRPELAVSVFEHSILIDPAQAESQFTLGDMLAQISDLPNAGYHFRQMLLCAEGYKKMTAVKLREMLAIGLQLLFMMYDHTNGEVAFLPTLDEIKASGRKDVPVNFAEIDLEIFPDEIDSFFPIAEMYMGTRAKEIPIRQRTFSLTTTSKNSLEQKKKKVKKKKKRK</sequence>
<dbReference type="EMBL" id="MLQR01000008">
    <property type="protein sequence ID" value="OIJ16384.1"/>
    <property type="molecule type" value="Genomic_DNA"/>
</dbReference>